<dbReference type="GO" id="GO:0005634">
    <property type="term" value="C:nucleus"/>
    <property type="evidence" value="ECO:0007669"/>
    <property type="project" value="UniProtKB-SubCell"/>
</dbReference>
<evidence type="ECO:0000259" key="3">
    <source>
        <dbReference type="PROSITE" id="PS51015"/>
    </source>
</evidence>
<dbReference type="SMART" id="SM00466">
    <property type="entry name" value="SRA"/>
    <property type="match status" value="1"/>
</dbReference>
<name>A0A3N4HWD4_ASCIM</name>
<evidence type="ECO:0000256" key="1">
    <source>
        <dbReference type="ARBA" id="ARBA00023242"/>
    </source>
</evidence>
<dbReference type="PROSITE" id="PS51015">
    <property type="entry name" value="YDG"/>
    <property type="match status" value="1"/>
</dbReference>
<dbReference type="SUPFAM" id="SSF88697">
    <property type="entry name" value="PUA domain-like"/>
    <property type="match status" value="1"/>
</dbReference>
<evidence type="ECO:0000256" key="2">
    <source>
        <dbReference type="PROSITE-ProRule" id="PRU00358"/>
    </source>
</evidence>
<dbReference type="Gene3D" id="2.30.280.10">
    <property type="entry name" value="SRA-YDG"/>
    <property type="match status" value="1"/>
</dbReference>
<dbReference type="InterPro" id="IPR036987">
    <property type="entry name" value="SRA-YDG_sf"/>
</dbReference>
<comment type="subcellular location">
    <subcellularLocation>
        <location evidence="2">Nucleus</location>
    </subcellularLocation>
</comment>
<dbReference type="InterPro" id="IPR003105">
    <property type="entry name" value="SRA_YDG"/>
</dbReference>
<proteinExistence type="predicted"/>
<dbReference type="InterPro" id="IPR015947">
    <property type="entry name" value="PUA-like_sf"/>
</dbReference>
<gene>
    <name evidence="4" type="ORF">BJ508DRAFT_330114</name>
</gene>
<organism evidence="4 5">
    <name type="scientific">Ascobolus immersus RN42</name>
    <dbReference type="NCBI Taxonomy" id="1160509"/>
    <lineage>
        <taxon>Eukaryota</taxon>
        <taxon>Fungi</taxon>
        <taxon>Dikarya</taxon>
        <taxon>Ascomycota</taxon>
        <taxon>Pezizomycotina</taxon>
        <taxon>Pezizomycetes</taxon>
        <taxon>Pezizales</taxon>
        <taxon>Ascobolaceae</taxon>
        <taxon>Ascobolus</taxon>
    </lineage>
</organism>
<keyword evidence="1 2" id="KW-0539">Nucleus</keyword>
<evidence type="ECO:0000313" key="4">
    <source>
        <dbReference type="EMBL" id="RPA77497.1"/>
    </source>
</evidence>
<accession>A0A3N4HWD4</accession>
<dbReference type="Pfam" id="PF02182">
    <property type="entry name" value="SAD_SRA"/>
    <property type="match status" value="1"/>
</dbReference>
<dbReference type="AlphaFoldDB" id="A0A3N4HWD4"/>
<sequence length="315" mass="35904">MPNYTQNQILGHVSTRIVQLRNDAPHPARHSDFKKKFEAMIYNRDNLTPYIIDSVHLPDQLFEIIGRIPDPDLRRRYLVDAQIARERWRRGVMTPDPNQQYINLTSRVKSRVGSMRYIPGEVFRNKLHCAFVGTHEYAYRFAGVGAAVGALQNYGAHSVVTDGGEAPFRDREQEDGEAGPGLYFCKPIKVGQAWALAKPSPAAPLPTLATRLLERAFYSNNPVRVLRKRGTRRTDFAPVVGVRYDGLYRITSKVGLELDSAGNTTRIAVDTRTFRFRLQRLPVEQDNGVPFIAIRDRPANRTQIRSLDRPSYLWD</sequence>
<protein>
    <recommendedName>
        <fullName evidence="3">YDG domain-containing protein</fullName>
    </recommendedName>
</protein>
<dbReference type="EMBL" id="ML119725">
    <property type="protein sequence ID" value="RPA77497.1"/>
    <property type="molecule type" value="Genomic_DNA"/>
</dbReference>
<feature type="domain" description="YDG" evidence="3">
    <location>
        <begin position="112"/>
        <end position="280"/>
    </location>
</feature>
<dbReference type="OrthoDB" id="2270193at2759"/>
<keyword evidence="5" id="KW-1185">Reference proteome</keyword>
<reference evidence="4 5" key="1">
    <citation type="journal article" date="2018" name="Nat. Ecol. Evol.">
        <title>Pezizomycetes genomes reveal the molecular basis of ectomycorrhizal truffle lifestyle.</title>
        <authorList>
            <person name="Murat C."/>
            <person name="Payen T."/>
            <person name="Noel B."/>
            <person name="Kuo A."/>
            <person name="Morin E."/>
            <person name="Chen J."/>
            <person name="Kohler A."/>
            <person name="Krizsan K."/>
            <person name="Balestrini R."/>
            <person name="Da Silva C."/>
            <person name="Montanini B."/>
            <person name="Hainaut M."/>
            <person name="Levati E."/>
            <person name="Barry K.W."/>
            <person name="Belfiori B."/>
            <person name="Cichocki N."/>
            <person name="Clum A."/>
            <person name="Dockter R.B."/>
            <person name="Fauchery L."/>
            <person name="Guy J."/>
            <person name="Iotti M."/>
            <person name="Le Tacon F."/>
            <person name="Lindquist E.A."/>
            <person name="Lipzen A."/>
            <person name="Malagnac F."/>
            <person name="Mello A."/>
            <person name="Molinier V."/>
            <person name="Miyauchi S."/>
            <person name="Poulain J."/>
            <person name="Riccioni C."/>
            <person name="Rubini A."/>
            <person name="Sitrit Y."/>
            <person name="Splivallo R."/>
            <person name="Traeger S."/>
            <person name="Wang M."/>
            <person name="Zifcakova L."/>
            <person name="Wipf D."/>
            <person name="Zambonelli A."/>
            <person name="Paolocci F."/>
            <person name="Nowrousian M."/>
            <person name="Ottonello S."/>
            <person name="Baldrian P."/>
            <person name="Spatafora J.W."/>
            <person name="Henrissat B."/>
            <person name="Nagy L.G."/>
            <person name="Aury J.M."/>
            <person name="Wincker P."/>
            <person name="Grigoriev I.V."/>
            <person name="Bonfante P."/>
            <person name="Martin F.M."/>
        </authorList>
    </citation>
    <scope>NUCLEOTIDE SEQUENCE [LARGE SCALE GENOMIC DNA]</scope>
    <source>
        <strain evidence="4 5">RN42</strain>
    </source>
</reference>
<dbReference type="Proteomes" id="UP000275078">
    <property type="component" value="Unassembled WGS sequence"/>
</dbReference>
<evidence type="ECO:0000313" key="5">
    <source>
        <dbReference type="Proteomes" id="UP000275078"/>
    </source>
</evidence>